<comment type="caution">
    <text evidence="2">The sequence shown here is derived from an EMBL/GenBank/DDBJ whole genome shotgun (WGS) entry which is preliminary data.</text>
</comment>
<evidence type="ECO:0000313" key="2">
    <source>
        <dbReference type="EMBL" id="MDT8903973.1"/>
    </source>
</evidence>
<proteinExistence type="predicted"/>
<dbReference type="Proteomes" id="UP001254848">
    <property type="component" value="Unassembled WGS sequence"/>
</dbReference>
<accession>A0ABU3P4N1</accession>
<feature type="domain" description="Glycosyltransferase 2-like" evidence="1">
    <location>
        <begin position="2"/>
        <end position="146"/>
    </location>
</feature>
<organism evidence="2 3">
    <name type="scientific">Anaeroselena agilis</name>
    <dbReference type="NCBI Taxonomy" id="3063788"/>
    <lineage>
        <taxon>Bacteria</taxon>
        <taxon>Bacillati</taxon>
        <taxon>Bacillota</taxon>
        <taxon>Negativicutes</taxon>
        <taxon>Acetonemataceae</taxon>
        <taxon>Anaeroselena</taxon>
    </lineage>
</organism>
<keyword evidence="3" id="KW-1185">Reference proteome</keyword>
<protein>
    <submittedName>
        <fullName evidence="2">Glycosyltransferase family A protein</fullName>
        <ecNumber evidence="2">2.4.-.-</ecNumber>
    </submittedName>
</protein>
<evidence type="ECO:0000313" key="3">
    <source>
        <dbReference type="Proteomes" id="UP001254848"/>
    </source>
</evidence>
<dbReference type="Gene3D" id="3.90.550.10">
    <property type="entry name" value="Spore Coat Polysaccharide Biosynthesis Protein SpsA, Chain A"/>
    <property type="match status" value="1"/>
</dbReference>
<dbReference type="InterPro" id="IPR029044">
    <property type="entry name" value="Nucleotide-diphossugar_trans"/>
</dbReference>
<dbReference type="GO" id="GO:0016757">
    <property type="term" value="F:glycosyltransferase activity"/>
    <property type="evidence" value="ECO:0007669"/>
    <property type="project" value="UniProtKB-KW"/>
</dbReference>
<keyword evidence="2" id="KW-0328">Glycosyltransferase</keyword>
<dbReference type="PANTHER" id="PTHR22916:SF3">
    <property type="entry name" value="UDP-GLCNAC:BETAGAL BETA-1,3-N-ACETYLGLUCOSAMINYLTRANSFERASE-LIKE PROTEIN 1"/>
    <property type="match status" value="1"/>
</dbReference>
<dbReference type="InterPro" id="IPR001173">
    <property type="entry name" value="Glyco_trans_2-like"/>
</dbReference>
<evidence type="ECO:0000259" key="1">
    <source>
        <dbReference type="Pfam" id="PF00535"/>
    </source>
</evidence>
<dbReference type="Pfam" id="PF00535">
    <property type="entry name" value="Glycos_transf_2"/>
    <property type="match status" value="1"/>
</dbReference>
<dbReference type="PANTHER" id="PTHR22916">
    <property type="entry name" value="GLYCOSYLTRANSFERASE"/>
    <property type="match status" value="1"/>
</dbReference>
<sequence length="339" mass="38032">MSVIMPVYNLEEYISASIHAVSRQTFSAWELLIVDDGSTDGTGAVIDSFAARDPRIVRISQAGAGAAAARNAAIARARGEWLAFLDGDDLWYPPFLATMLARLEANGTGAGFCAHTVLGSAGRDKRHIVNNPGAREAVSDAFLADCVTNRIWVFIGAFMVRKALLGETIRFTPGCTFGEDSEFRNKVLAITPACYVPEVLSIYRLRPGSATNRTWRWQVFVQDIHGLERAREFARLNCRGGIRETALKAFDDRLRHEKFRLVYKLIKWGDLPAARLLLADGWGREIAAALPARPKLGNRLKVWLACSERRLWWRLYAACWRLLVLLRITRMRHIGETPY</sequence>
<dbReference type="SUPFAM" id="SSF53448">
    <property type="entry name" value="Nucleotide-diphospho-sugar transferases"/>
    <property type="match status" value="1"/>
</dbReference>
<gene>
    <name evidence="2" type="ORF">Q4T40_22295</name>
</gene>
<dbReference type="CDD" id="cd00761">
    <property type="entry name" value="Glyco_tranf_GTA_type"/>
    <property type="match status" value="1"/>
</dbReference>
<dbReference type="EC" id="2.4.-.-" evidence="2"/>
<dbReference type="EMBL" id="JAUOZS010000001">
    <property type="protein sequence ID" value="MDT8903973.1"/>
    <property type="molecule type" value="Genomic_DNA"/>
</dbReference>
<reference evidence="2 3" key="1">
    <citation type="submission" date="2023-07" db="EMBL/GenBank/DDBJ databases">
        <title>The novel representative of Negativicutes class, Anaeroselena agilis gen. nov. sp. nov.</title>
        <authorList>
            <person name="Prokofeva M.I."/>
            <person name="Elcheninov A.G."/>
            <person name="Klyukina A."/>
            <person name="Kublanov I.V."/>
            <person name="Frolov E.N."/>
            <person name="Podosokorskaya O.A."/>
        </authorList>
    </citation>
    <scope>NUCLEOTIDE SEQUENCE [LARGE SCALE GENOMIC DNA]</scope>
    <source>
        <strain evidence="2 3">4137-cl</strain>
    </source>
</reference>
<keyword evidence="2" id="KW-0808">Transferase</keyword>
<dbReference type="RefSeq" id="WP_413782411.1">
    <property type="nucleotide sequence ID" value="NZ_JAUOZS010000001.1"/>
</dbReference>
<name>A0ABU3P4N1_9FIRM</name>